<keyword evidence="5 9" id="KW-0472">Membrane</keyword>
<dbReference type="Pfam" id="PF00884">
    <property type="entry name" value="Sulfatase"/>
    <property type="match status" value="1"/>
</dbReference>
<dbReference type="GO" id="GO:0005886">
    <property type="term" value="C:plasma membrane"/>
    <property type="evidence" value="ECO:0007669"/>
    <property type="project" value="UniProtKB-SubCell"/>
</dbReference>
<feature type="binding site" evidence="7">
    <location>
        <position position="451"/>
    </location>
    <ligand>
        <name>substrate</name>
    </ligand>
</feature>
<feature type="binding site" evidence="8">
    <location>
        <position position="294"/>
    </location>
    <ligand>
        <name>Mn(2+)</name>
        <dbReference type="ChEBI" id="CHEBI:29035"/>
    </ligand>
</feature>
<dbReference type="OrthoDB" id="9760224at2"/>
<dbReference type="InterPro" id="IPR017850">
    <property type="entry name" value="Alkaline_phosphatase_core_sf"/>
</dbReference>
<comment type="subcellular location">
    <subcellularLocation>
        <location evidence="1">Cell membrane</location>
        <topology evidence="1">Multi-pass membrane protein</topology>
    </subcellularLocation>
</comment>
<evidence type="ECO:0000256" key="6">
    <source>
        <dbReference type="PIRSR" id="PIRSR005091-1"/>
    </source>
</evidence>
<feature type="transmembrane region" description="Helical" evidence="9">
    <location>
        <begin position="145"/>
        <end position="163"/>
    </location>
</feature>
<feature type="transmembrane region" description="Helical" evidence="9">
    <location>
        <begin position="59"/>
        <end position="77"/>
    </location>
</feature>
<dbReference type="PANTHER" id="PTHR47371:SF3">
    <property type="entry name" value="PHOSPHOGLYCEROL TRANSFERASE I"/>
    <property type="match status" value="1"/>
</dbReference>
<dbReference type="Proteomes" id="UP000037530">
    <property type="component" value="Unassembled WGS sequence"/>
</dbReference>
<dbReference type="Gene3D" id="3.40.720.10">
    <property type="entry name" value="Alkaline Phosphatase, subunit A"/>
    <property type="match status" value="1"/>
</dbReference>
<proteinExistence type="predicted"/>
<feature type="transmembrane region" description="Helical" evidence="9">
    <location>
        <begin position="89"/>
        <end position="112"/>
    </location>
</feature>
<keyword evidence="7" id="KW-0479">Metal-binding</keyword>
<dbReference type="PATRIC" id="fig|171383.3.peg.492"/>
<gene>
    <name evidence="11" type="ORF">AKJ31_02375</name>
</gene>
<dbReference type="AlphaFoldDB" id="A0A0M0I531"/>
<evidence type="ECO:0000256" key="2">
    <source>
        <dbReference type="ARBA" id="ARBA00022475"/>
    </source>
</evidence>
<comment type="caution">
    <text evidence="11">The sequence shown here is derived from an EMBL/GenBank/DDBJ whole genome shotgun (WGS) entry which is preliminary data.</text>
</comment>
<dbReference type="CDD" id="cd16015">
    <property type="entry name" value="LTA_synthase"/>
    <property type="match status" value="1"/>
</dbReference>
<evidence type="ECO:0000256" key="9">
    <source>
        <dbReference type="SAM" id="Phobius"/>
    </source>
</evidence>
<dbReference type="RefSeq" id="WP_053407486.1">
    <property type="nucleotide sequence ID" value="NZ_DAIPHI010000007.1"/>
</dbReference>
<reference evidence="12" key="1">
    <citation type="submission" date="2015-08" db="EMBL/GenBank/DDBJ databases">
        <title>Vibrio galatheae sp. nov., a novel member of the Vibrionaceae family isolated from the Solomon Islands.</title>
        <authorList>
            <person name="Giubergia S."/>
            <person name="Machado H."/>
            <person name="Mateiu R.V."/>
            <person name="Gram L."/>
        </authorList>
    </citation>
    <scope>NUCLEOTIDE SEQUENCE [LARGE SCALE GENOMIC DNA]</scope>
    <source>
        <strain evidence="12">DSM 19134</strain>
    </source>
</reference>
<evidence type="ECO:0000313" key="12">
    <source>
        <dbReference type="Proteomes" id="UP000037530"/>
    </source>
</evidence>
<organism evidence="11 12">
    <name type="scientific">Vibrio hepatarius</name>
    <dbReference type="NCBI Taxonomy" id="171383"/>
    <lineage>
        <taxon>Bacteria</taxon>
        <taxon>Pseudomonadati</taxon>
        <taxon>Pseudomonadota</taxon>
        <taxon>Gammaproteobacteria</taxon>
        <taxon>Vibrionales</taxon>
        <taxon>Vibrionaceae</taxon>
        <taxon>Vibrio</taxon>
        <taxon>Vibrio oreintalis group</taxon>
    </lineage>
</organism>
<feature type="domain" description="Sulfatase N-terminal" evidence="10">
    <location>
        <begin position="286"/>
        <end position="556"/>
    </location>
</feature>
<dbReference type="SUPFAM" id="SSF53649">
    <property type="entry name" value="Alkaline phosphatase-like"/>
    <property type="match status" value="1"/>
</dbReference>
<feature type="binding site" evidence="8">
    <location>
        <position position="505"/>
    </location>
    <ligand>
        <name>Mn(2+)</name>
        <dbReference type="ChEBI" id="CHEBI:29035"/>
    </ligand>
</feature>
<dbReference type="InterPro" id="IPR050448">
    <property type="entry name" value="OpgB/LTA_synthase_biosynth"/>
</dbReference>
<dbReference type="STRING" id="171383.AKJ31_02375"/>
<dbReference type="InterPro" id="IPR012160">
    <property type="entry name" value="LtaS-like"/>
</dbReference>
<accession>A0A0M0I531</accession>
<name>A0A0M0I531_9VIBR</name>
<evidence type="ECO:0000256" key="5">
    <source>
        <dbReference type="ARBA" id="ARBA00023136"/>
    </source>
</evidence>
<keyword evidence="12" id="KW-1185">Reference proteome</keyword>
<dbReference type="GO" id="GO:0046872">
    <property type="term" value="F:metal ion binding"/>
    <property type="evidence" value="ECO:0007669"/>
    <property type="project" value="UniProtKB-KW"/>
</dbReference>
<evidence type="ECO:0000259" key="10">
    <source>
        <dbReference type="Pfam" id="PF00884"/>
    </source>
</evidence>
<evidence type="ECO:0000256" key="8">
    <source>
        <dbReference type="PIRSR" id="PIRSR005091-3"/>
    </source>
</evidence>
<sequence>MLDRIKFRLGILFPIAASAVCCVAIFLLSRLALIGWQWGRFAEFGDMGSTLLGGLRIDLATVSYLLILPSFLACFFLSENKLGRGFKTLFRVWITAGIWLLIYLEVATFPFIQEYDLRPNRLFIEYLVYPKEVSSMLWNGYKLELFVGLVVSAIALIFGWKASKYMVSNLRYPKWYWRPVIALLVLAVGVMGARSTLGHRPLNPAMVAYSTDPLVNDLTLNSVYSVLFAAKQMASENDAFDYYPKLTADEIVKRVQASIEAEKSAKFDSTLPTYAYHESSFKQQPKNIVILLLESHGARYVSELGGKNLSPTLDKLYKEGWGFTNLYATGTRSVRGIEAVTTGFVPTPSRSTVKLAKSQQNFFTIADLLQSRGYITQFVYGGESHFDNMKSFFLGNGFNDIQDLPTFDQPKFIGSWGASDQDLYDHAHKGFTEMNKQGKPFFSLVFSSSNHTPFEYPDNVIEQYNEPKQTVENAVKYADFALGEFIEKAKKSDYWDNTVFVAIADHDARVYGTQAVPVENFHIPAVIFGGGVEQKQDERLVSQLDIPPTLLSLAGISAEHPMVGFDLTKEVPVNKQRALMQRGKTFAWMDANREVIVFEPQDEPKSYQYEKATQELTPIKVNSDKLSTANAYALWGSFAYKNGLYAQKDQY</sequence>
<evidence type="ECO:0000256" key="7">
    <source>
        <dbReference type="PIRSR" id="PIRSR005091-2"/>
    </source>
</evidence>
<dbReference type="InterPro" id="IPR000917">
    <property type="entry name" value="Sulfatase_N"/>
</dbReference>
<keyword evidence="7" id="KW-0464">Manganese</keyword>
<keyword evidence="2" id="KW-1003">Cell membrane</keyword>
<dbReference type="Gene3D" id="3.30.1120.80">
    <property type="match status" value="1"/>
</dbReference>
<feature type="transmembrane region" description="Helical" evidence="9">
    <location>
        <begin position="175"/>
        <end position="193"/>
    </location>
</feature>
<dbReference type="EMBL" id="LHPI01000001">
    <property type="protein sequence ID" value="KOO09227.1"/>
    <property type="molecule type" value="Genomic_DNA"/>
</dbReference>
<evidence type="ECO:0000256" key="3">
    <source>
        <dbReference type="ARBA" id="ARBA00022692"/>
    </source>
</evidence>
<feature type="binding site" evidence="8">
    <location>
        <position position="506"/>
    </location>
    <ligand>
        <name>Mn(2+)</name>
        <dbReference type="ChEBI" id="CHEBI:29035"/>
    </ligand>
</feature>
<evidence type="ECO:0000256" key="4">
    <source>
        <dbReference type="ARBA" id="ARBA00022989"/>
    </source>
</evidence>
<feature type="transmembrane region" description="Helical" evidence="9">
    <location>
        <begin position="12"/>
        <end position="39"/>
    </location>
</feature>
<protein>
    <recommendedName>
        <fullName evidence="10">Sulfatase N-terminal domain-containing protein</fullName>
    </recommendedName>
</protein>
<dbReference type="PANTHER" id="PTHR47371">
    <property type="entry name" value="LIPOTEICHOIC ACID SYNTHASE"/>
    <property type="match status" value="1"/>
</dbReference>
<evidence type="ECO:0000256" key="1">
    <source>
        <dbReference type="ARBA" id="ARBA00004651"/>
    </source>
</evidence>
<feature type="active site" evidence="6">
    <location>
        <position position="333"/>
    </location>
</feature>
<evidence type="ECO:0000313" key="11">
    <source>
        <dbReference type="EMBL" id="KOO09227.1"/>
    </source>
</evidence>
<keyword evidence="4 9" id="KW-1133">Transmembrane helix</keyword>
<keyword evidence="3 9" id="KW-0812">Transmembrane</keyword>
<dbReference type="PIRSF" id="PIRSF005091">
    <property type="entry name" value="Mmb_sulf_HI1246"/>
    <property type="match status" value="1"/>
</dbReference>